<dbReference type="InterPro" id="IPR051338">
    <property type="entry name" value="NodU/CmcH_Carbamoyltrnsfr"/>
</dbReference>
<dbReference type="SUPFAM" id="SSF53067">
    <property type="entry name" value="Actin-like ATPase domain"/>
    <property type="match status" value="1"/>
</dbReference>
<dbReference type="PANTHER" id="PTHR34847">
    <property type="entry name" value="NODULATION PROTEIN U"/>
    <property type="match status" value="1"/>
</dbReference>
<dbReference type="InterPro" id="IPR038152">
    <property type="entry name" value="Carbam_trans_C_sf"/>
</dbReference>
<evidence type="ECO:0000259" key="3">
    <source>
        <dbReference type="Pfam" id="PF16861"/>
    </source>
</evidence>
<dbReference type="InterPro" id="IPR043129">
    <property type="entry name" value="ATPase_NBD"/>
</dbReference>
<dbReference type="AlphaFoldDB" id="I3IIS6"/>
<reference evidence="4 5" key="1">
    <citation type="journal article" date="2012" name="FEBS Lett.">
        <title>Anammox organism KSU-1 expresses a NirK-type copper-containing nitrite reductase instead of a NirS-type with cytochrome cd1.</title>
        <authorList>
            <person name="Hira D."/>
            <person name="Toh H."/>
            <person name="Migita C.T."/>
            <person name="Okubo H."/>
            <person name="Nishiyama T."/>
            <person name="Hattori M."/>
            <person name="Furukawa K."/>
            <person name="Fujii T."/>
        </authorList>
    </citation>
    <scope>NUCLEOTIDE SEQUENCE [LARGE SCALE GENOMIC DNA]</scope>
</reference>
<comment type="similarity">
    <text evidence="1">Belongs to the NodU/CmcH family.</text>
</comment>
<dbReference type="STRING" id="247490.KSU1_C0025"/>
<evidence type="ECO:0000256" key="1">
    <source>
        <dbReference type="ARBA" id="ARBA00006129"/>
    </source>
</evidence>
<gene>
    <name evidence="4" type="ORF">KSU1_C0025</name>
</gene>
<dbReference type="InterPro" id="IPR003696">
    <property type="entry name" value="Carbtransf_dom"/>
</dbReference>
<comment type="caution">
    <text evidence="4">The sequence shown here is derived from an EMBL/GenBank/DDBJ whole genome shotgun (WGS) entry which is preliminary data.</text>
</comment>
<dbReference type="PANTHER" id="PTHR34847:SF1">
    <property type="entry name" value="NODULATION PROTEIN U"/>
    <property type="match status" value="1"/>
</dbReference>
<name>I3IIS6_9BACT</name>
<dbReference type="CDD" id="cd24100">
    <property type="entry name" value="ASKHA_NBD_MJ1051-like_N"/>
    <property type="match status" value="1"/>
</dbReference>
<dbReference type="Proteomes" id="UP000002985">
    <property type="component" value="Unassembled WGS sequence"/>
</dbReference>
<dbReference type="GO" id="GO:0016740">
    <property type="term" value="F:transferase activity"/>
    <property type="evidence" value="ECO:0007669"/>
    <property type="project" value="UniProtKB-KW"/>
</dbReference>
<evidence type="ECO:0000313" key="5">
    <source>
        <dbReference type="Proteomes" id="UP000002985"/>
    </source>
</evidence>
<dbReference type="InterPro" id="IPR031730">
    <property type="entry name" value="Carbam_trans_C"/>
</dbReference>
<dbReference type="Gene3D" id="3.30.420.40">
    <property type="match status" value="2"/>
</dbReference>
<sequence>MKILGIHDGHNASVCLYEKGKILAALQEERIKRIKNWFGIPTEAIEWVLKYANVKKDNIDIVAVHSEYMPSPKTKDEMIHEYENIGALRYRVKKYLRHTFLKNIVVRKRKIERMKEINNLGFDKSKIRFVNHHQCHAAAAYYGYGNFDEPILILTNDGAGDNICASVNIGEKGKIRTIETIVDSESIGNLYAVITFMMGMVPLEHEYKIMGMAPYADAKGVEKVFTMLMDRFEFDKNNPLKWHRKGDVPEIFFAYPYLKRLFELERFDGVMGGIQKFTEVMLTQWVKNCIMKTDLHKVVLSGGVFMNVKANKLIMELPEVDDLFIYPSCGDETNAIGACYKMYADEVGIGDIKTLEDFYFGPRYSDYEVLNTISNYKFENCRIVFKKSEAIEKEVATLLKNGEVVARFAGREEFGARSLGNRAILADPSRTDIIKIINEMIKNRDFWMPFACSVLEEYASHYVINQKSVKAPYMILTFDTTERVDDIRAGTHPYDNTIRPQIVSKIHNKRYHRLISEFKDMTGIGAVLNTSFNLHGYPIVHSPKDALEVLDKSGLKYLAIENYLIWKK</sequence>
<organism evidence="4 5">
    <name type="scientific">Candidatus Jettenia caeni</name>
    <dbReference type="NCBI Taxonomy" id="247490"/>
    <lineage>
        <taxon>Bacteria</taxon>
        <taxon>Pseudomonadati</taxon>
        <taxon>Planctomycetota</taxon>
        <taxon>Candidatus Brocadiia</taxon>
        <taxon>Candidatus Brocadiales</taxon>
        <taxon>Candidatus Brocadiaceae</taxon>
        <taxon>Candidatus Jettenia</taxon>
    </lineage>
</organism>
<protein>
    <submittedName>
        <fullName evidence="4">Carbamoyl transferase</fullName>
    </submittedName>
</protein>
<keyword evidence="5" id="KW-1185">Reference proteome</keyword>
<dbReference type="EMBL" id="BAFH01000003">
    <property type="protein sequence ID" value="GAB61621.1"/>
    <property type="molecule type" value="Genomic_DNA"/>
</dbReference>
<dbReference type="OrthoDB" id="9780777at2"/>
<dbReference type="Gene3D" id="3.90.870.20">
    <property type="entry name" value="Carbamoyltransferase, C-terminal domain"/>
    <property type="match status" value="1"/>
</dbReference>
<keyword evidence="4" id="KW-0808">Transferase</keyword>
<dbReference type="Pfam" id="PF02543">
    <property type="entry name" value="Carbam_trans_N"/>
    <property type="match status" value="1"/>
</dbReference>
<evidence type="ECO:0000313" key="4">
    <source>
        <dbReference type="EMBL" id="GAB61621.1"/>
    </source>
</evidence>
<evidence type="ECO:0000259" key="2">
    <source>
        <dbReference type="Pfam" id="PF02543"/>
    </source>
</evidence>
<dbReference type="eggNOG" id="COG2192">
    <property type="taxonomic scope" value="Bacteria"/>
</dbReference>
<accession>I3IIS6</accession>
<feature type="domain" description="Carbamoyltransferase" evidence="2">
    <location>
        <begin position="2"/>
        <end position="339"/>
    </location>
</feature>
<proteinExistence type="inferred from homology"/>
<dbReference type="Pfam" id="PF16861">
    <property type="entry name" value="Carbam_trans_C"/>
    <property type="match status" value="1"/>
</dbReference>
<feature type="domain" description="Carbamoyltransferase C-terminal" evidence="3">
    <location>
        <begin position="396"/>
        <end position="567"/>
    </location>
</feature>